<organism evidence="1 2">
    <name type="scientific">Malus domestica</name>
    <name type="common">Apple</name>
    <name type="synonym">Pyrus malus</name>
    <dbReference type="NCBI Taxonomy" id="3750"/>
    <lineage>
        <taxon>Eukaryota</taxon>
        <taxon>Viridiplantae</taxon>
        <taxon>Streptophyta</taxon>
        <taxon>Embryophyta</taxon>
        <taxon>Tracheophyta</taxon>
        <taxon>Spermatophyta</taxon>
        <taxon>Magnoliopsida</taxon>
        <taxon>eudicotyledons</taxon>
        <taxon>Gunneridae</taxon>
        <taxon>Pentapetalae</taxon>
        <taxon>rosids</taxon>
        <taxon>fabids</taxon>
        <taxon>Rosales</taxon>
        <taxon>Rosaceae</taxon>
        <taxon>Amygdaloideae</taxon>
        <taxon>Maleae</taxon>
        <taxon>Malus</taxon>
    </lineage>
</organism>
<dbReference type="EMBL" id="RDQH01000339">
    <property type="protein sequence ID" value="RXH79728.1"/>
    <property type="molecule type" value="Genomic_DNA"/>
</dbReference>
<accession>A0A498I7L1</accession>
<evidence type="ECO:0000313" key="1">
    <source>
        <dbReference type="EMBL" id="RXH79728.1"/>
    </source>
</evidence>
<protein>
    <submittedName>
        <fullName evidence="1">Uncharacterized protein</fullName>
    </submittedName>
</protein>
<keyword evidence="2" id="KW-1185">Reference proteome</keyword>
<proteinExistence type="predicted"/>
<name>A0A498I7L1_MALDO</name>
<sequence length="19" mass="2032">MTADALMFLEHAALNGLTI</sequence>
<gene>
    <name evidence="1" type="ORF">DVH24_040875</name>
</gene>
<dbReference type="Proteomes" id="UP000290289">
    <property type="component" value="Chromosome 13"/>
</dbReference>
<dbReference type="AlphaFoldDB" id="A0A498I7L1"/>
<evidence type="ECO:0000313" key="2">
    <source>
        <dbReference type="Proteomes" id="UP000290289"/>
    </source>
</evidence>
<reference evidence="1 2" key="1">
    <citation type="submission" date="2018-10" db="EMBL/GenBank/DDBJ databases">
        <title>A high-quality apple genome assembly.</title>
        <authorList>
            <person name="Hu J."/>
        </authorList>
    </citation>
    <scope>NUCLEOTIDE SEQUENCE [LARGE SCALE GENOMIC DNA]</scope>
    <source>
        <strain evidence="2">cv. HFTH1</strain>
        <tissue evidence="1">Young leaf</tissue>
    </source>
</reference>
<comment type="caution">
    <text evidence="1">The sequence shown here is derived from an EMBL/GenBank/DDBJ whole genome shotgun (WGS) entry which is preliminary data.</text>
</comment>